<dbReference type="Proteomes" id="UP000002573">
    <property type="component" value="Chromosome"/>
</dbReference>
<keyword evidence="2" id="KW-1185">Reference proteome</keyword>
<protein>
    <submittedName>
        <fullName evidence="1">Amidohydrolase-like protein</fullName>
    </submittedName>
</protein>
<dbReference type="AlphaFoldDB" id="D7D9J3"/>
<dbReference type="GeneID" id="9234638"/>
<evidence type="ECO:0000313" key="2">
    <source>
        <dbReference type="Proteomes" id="UP000002573"/>
    </source>
</evidence>
<dbReference type="STRING" id="591019.Shell_1347"/>
<dbReference type="eggNOG" id="arCOG00062">
    <property type="taxonomic scope" value="Archaea"/>
</dbReference>
<dbReference type="SUPFAM" id="SSF56317">
    <property type="entry name" value="Carbon-nitrogen hydrolase"/>
    <property type="match status" value="1"/>
</dbReference>
<dbReference type="HOGENOM" id="CLU_907989_0_0_2"/>
<proteinExistence type="predicted"/>
<accession>D7D9J3</accession>
<evidence type="ECO:0000313" key="1">
    <source>
        <dbReference type="EMBL" id="ADI32439.1"/>
    </source>
</evidence>
<dbReference type="RefSeq" id="WP_013143637.1">
    <property type="nucleotide sequence ID" value="NC_014205.1"/>
</dbReference>
<reference evidence="2" key="1">
    <citation type="submission" date="2010-05" db="EMBL/GenBank/DDBJ databases">
        <title>Complete sequence of Staphylothermus hellenicus DSM 12710.</title>
        <authorList>
            <consortium name="US DOE Joint Genome Institute"/>
            <person name="Lucas S."/>
            <person name="Copeland A."/>
            <person name="Lapidus A."/>
            <person name="Cheng J.-F."/>
            <person name="Bruce D."/>
            <person name="Goodwin L."/>
            <person name="Pitluck S."/>
            <person name="Davenport K."/>
            <person name="Detter J.C."/>
            <person name="Han C."/>
            <person name="Tapia R."/>
            <person name="Larimer F."/>
            <person name="Land M."/>
            <person name="Hauser L."/>
            <person name="Kyrpides N."/>
            <person name="Mikhailova N."/>
            <person name="Anderson I.J."/>
            <person name="Woyke T."/>
        </authorList>
    </citation>
    <scope>NUCLEOTIDE SEQUENCE [LARGE SCALE GENOMIC DNA]</scope>
    <source>
        <strain evidence="2">DSM 12710 / JCM 10830 / BK20S6-10-b1 / P8</strain>
    </source>
</reference>
<dbReference type="CDD" id="cd07197">
    <property type="entry name" value="nitrilase"/>
    <property type="match status" value="1"/>
</dbReference>
<name>D7D9J3_STAHD</name>
<dbReference type="InterPro" id="IPR036526">
    <property type="entry name" value="C-N_Hydrolase_sf"/>
</dbReference>
<dbReference type="OrthoDB" id="18491at2157"/>
<dbReference type="KEGG" id="shc:Shell_1347"/>
<dbReference type="EMBL" id="CP002051">
    <property type="protein sequence ID" value="ADI32439.1"/>
    <property type="molecule type" value="Genomic_DNA"/>
</dbReference>
<keyword evidence="1" id="KW-0378">Hydrolase</keyword>
<sequence length="311" mass="35890">MRANRIFKIINPFQSETSNNVISSYIAIGHLNVYIKDKRSNLDVARKSLLIAHENYVDTLILPYMQPYGPILNNNISKSTLRKKYGLSLTSRYLANLSIIAKNYGVNVLLMSTIEKAGSKIYVTAFLIPGIIGEPIEKYRKIVLSNREKIIGFNKGKTIKKFRCRNIYYSIVLDDEILYPELAKLSLYLGTDILFIGIAPDYPVKNYMSIIKSLALMTRSKIILVGGIYYYENKLSYIVPTVILDQRGNILFKYMSDEQALIILPTQYLIRKNKKIDQETMFIYTLYRKLLRRKKRGVGIGDRKGYTYKVE</sequence>
<gene>
    <name evidence="1" type="ordered locus">Shell_1347</name>
</gene>
<organism evidence="1 2">
    <name type="scientific">Staphylothermus hellenicus (strain DSM 12710 / JCM 10830 / BK20S6-10-b1 / P8)</name>
    <dbReference type="NCBI Taxonomy" id="591019"/>
    <lineage>
        <taxon>Archaea</taxon>
        <taxon>Thermoproteota</taxon>
        <taxon>Thermoprotei</taxon>
        <taxon>Desulfurococcales</taxon>
        <taxon>Desulfurococcaceae</taxon>
        <taxon>Staphylothermus</taxon>
    </lineage>
</organism>
<dbReference type="Gene3D" id="3.60.110.10">
    <property type="entry name" value="Carbon-nitrogen hydrolase"/>
    <property type="match status" value="1"/>
</dbReference>
<dbReference type="GO" id="GO:0016787">
    <property type="term" value="F:hydrolase activity"/>
    <property type="evidence" value="ECO:0007669"/>
    <property type="project" value="UniProtKB-KW"/>
</dbReference>
<reference evidence="1 2" key="2">
    <citation type="journal article" date="2011" name="Stand. Genomic Sci.">
        <title>Complete genome sequence of Staphylothermus hellenicus P8.</title>
        <authorList>
            <person name="Anderson I."/>
            <person name="Wirth R."/>
            <person name="Lucas S."/>
            <person name="Copeland A."/>
            <person name="Lapidus A."/>
            <person name="Cheng J.F."/>
            <person name="Goodwin L."/>
            <person name="Pitluck S."/>
            <person name="Davenport K."/>
            <person name="Detter J.C."/>
            <person name="Han C."/>
            <person name="Tapia R."/>
            <person name="Land M."/>
            <person name="Hauser L."/>
            <person name="Pati A."/>
            <person name="Mikhailova N."/>
            <person name="Woyke T."/>
            <person name="Klenk H.P."/>
            <person name="Kyrpides N."/>
            <person name="Ivanova N."/>
        </authorList>
    </citation>
    <scope>NUCLEOTIDE SEQUENCE [LARGE SCALE GENOMIC DNA]</scope>
    <source>
        <strain evidence="2">DSM 12710 / JCM 10830 / BK20S6-10-b1 / P8</strain>
    </source>
</reference>